<sequence>MYDVVVVGAGFAGSVLARKAAEANRKVLVIEKRAHIGGNAYDEYQQDGILIHKYGPHIFHTNERKVWDFISRFTEWYLYEHKVLAAIEGTRVPIPFNFNTLYELFPSTMANRIESLLLETFEFGSKIPILQLKRTSDKELKNLAEYIYRYVFLGYTVKQWGCKPEELDENVTARIPIHLSRDNRYFQDQYQGLPQSGYTKMFEKMLDHKNIHIMLNTPLHDVIQINHETKQAYLLDSITLNCLIYTGKIDEFFNYKFGSLPYRSLDFTFETLPMEHYQELGQVNYPNNDDFTRITEYKYLTGQNNNNVTTISKEYPVAHKDGFNTPYYPIPKQANSELLERYSKEALQYKSVHFIGRLAEYKYYNMDTVVSKALNLSETLFK</sequence>
<comment type="similarity">
    <text evidence="2">Belongs to the UDP-galactopyranose/dTDP-fucopyranose mutase family.</text>
</comment>
<dbReference type="SUPFAM" id="SSF51971">
    <property type="entry name" value="Nucleotide-binding domain"/>
    <property type="match status" value="1"/>
</dbReference>
<dbReference type="GO" id="GO:0008767">
    <property type="term" value="F:UDP-galactopyranose mutase activity"/>
    <property type="evidence" value="ECO:0007669"/>
    <property type="project" value="InterPro"/>
</dbReference>
<dbReference type="Gene3D" id="3.40.50.720">
    <property type="entry name" value="NAD(P)-binding Rossmann-like Domain"/>
    <property type="match status" value="3"/>
</dbReference>
<dbReference type="PANTHER" id="PTHR21197">
    <property type="entry name" value="UDP-GALACTOPYRANOSE MUTASE"/>
    <property type="match status" value="1"/>
</dbReference>
<dbReference type="OrthoDB" id="9769600at2"/>
<evidence type="ECO:0000256" key="1">
    <source>
        <dbReference type="ARBA" id="ARBA00001974"/>
    </source>
</evidence>
<dbReference type="AlphaFoldDB" id="A0A1E5L9K9"/>
<dbReference type="EMBL" id="MJAT01000001">
    <property type="protein sequence ID" value="OEH86748.1"/>
    <property type="molecule type" value="Genomic_DNA"/>
</dbReference>
<comment type="cofactor">
    <cofactor evidence="1">
        <name>FAD</name>
        <dbReference type="ChEBI" id="CHEBI:57692"/>
    </cofactor>
</comment>
<dbReference type="Pfam" id="PF13450">
    <property type="entry name" value="NAD_binding_8"/>
    <property type="match status" value="1"/>
</dbReference>
<evidence type="ECO:0000259" key="6">
    <source>
        <dbReference type="Pfam" id="PF03275"/>
    </source>
</evidence>
<dbReference type="SUPFAM" id="SSF54373">
    <property type="entry name" value="FAD-linked reductases, C-terminal domain"/>
    <property type="match status" value="1"/>
</dbReference>
<dbReference type="PANTHER" id="PTHR21197:SF0">
    <property type="entry name" value="UDP-GALACTOPYRANOSE MUTASE"/>
    <property type="match status" value="1"/>
</dbReference>
<protein>
    <submittedName>
        <fullName evidence="7">UDP-galactopyranose mutase</fullName>
    </submittedName>
</protein>
<proteinExistence type="inferred from homology"/>
<reference evidence="7 8" key="1">
    <citation type="submission" date="2016-09" db="EMBL/GenBank/DDBJ databases">
        <title>Desulfuribacillus arsenicus sp. nov., an obligately anaerobic, dissimilatory arsenic- and antimonate-reducing bacterium isolated from anoxic sediments.</title>
        <authorList>
            <person name="Abin C.A."/>
            <person name="Hollibaugh J.T."/>
        </authorList>
    </citation>
    <scope>NUCLEOTIDE SEQUENCE [LARGE SCALE GENOMIC DNA]</scope>
    <source>
        <strain evidence="7 8">MLFW-2</strain>
    </source>
</reference>
<evidence type="ECO:0000313" key="8">
    <source>
        <dbReference type="Proteomes" id="UP000095255"/>
    </source>
</evidence>
<accession>A0A1E5L9K9</accession>
<gene>
    <name evidence="7" type="ORF">BHU72_00280</name>
</gene>
<dbReference type="RefSeq" id="WP_069700625.1">
    <property type="nucleotide sequence ID" value="NZ_MJAT01000001.1"/>
</dbReference>
<evidence type="ECO:0000313" key="7">
    <source>
        <dbReference type="EMBL" id="OEH86748.1"/>
    </source>
</evidence>
<dbReference type="STRING" id="1390249.BHU72_00280"/>
<organism evidence="7 8">
    <name type="scientific">Desulfuribacillus stibiiarsenatis</name>
    <dbReference type="NCBI Taxonomy" id="1390249"/>
    <lineage>
        <taxon>Bacteria</taxon>
        <taxon>Bacillati</taxon>
        <taxon>Bacillota</taxon>
        <taxon>Desulfuribacillia</taxon>
        <taxon>Desulfuribacillales</taxon>
        <taxon>Desulfuribacillaceae</taxon>
        <taxon>Desulfuribacillus</taxon>
    </lineage>
</organism>
<dbReference type="Pfam" id="PF03275">
    <property type="entry name" value="GLF"/>
    <property type="match status" value="1"/>
</dbReference>
<dbReference type="InterPro" id="IPR004379">
    <property type="entry name" value="UDP-GALP_mutase"/>
</dbReference>
<name>A0A1E5L9K9_9FIRM</name>
<dbReference type="GO" id="GO:0050660">
    <property type="term" value="F:flavin adenine dinucleotide binding"/>
    <property type="evidence" value="ECO:0007669"/>
    <property type="project" value="TreeGrafter"/>
</dbReference>
<feature type="domain" description="UDP-galactopyranose mutase C-terminal" evidence="6">
    <location>
        <begin position="151"/>
        <end position="363"/>
    </location>
</feature>
<dbReference type="Proteomes" id="UP000095255">
    <property type="component" value="Unassembled WGS sequence"/>
</dbReference>
<comment type="caution">
    <text evidence="7">The sequence shown here is derived from an EMBL/GenBank/DDBJ whole genome shotgun (WGS) entry which is preliminary data.</text>
</comment>
<keyword evidence="4" id="KW-0274">FAD</keyword>
<keyword evidence="5" id="KW-0413">Isomerase</keyword>
<dbReference type="InterPro" id="IPR015899">
    <property type="entry name" value="UDP-GalPyranose_mutase_C"/>
</dbReference>
<dbReference type="NCBIfam" id="TIGR00031">
    <property type="entry name" value="UDP-GALP_mutase"/>
    <property type="match status" value="1"/>
</dbReference>
<evidence type="ECO:0000256" key="3">
    <source>
        <dbReference type="ARBA" id="ARBA00022630"/>
    </source>
</evidence>
<dbReference type="GO" id="GO:0005829">
    <property type="term" value="C:cytosol"/>
    <property type="evidence" value="ECO:0007669"/>
    <property type="project" value="TreeGrafter"/>
</dbReference>
<evidence type="ECO:0000256" key="4">
    <source>
        <dbReference type="ARBA" id="ARBA00022827"/>
    </source>
</evidence>
<evidence type="ECO:0000256" key="2">
    <source>
        <dbReference type="ARBA" id="ARBA00009321"/>
    </source>
</evidence>
<keyword evidence="8" id="KW-1185">Reference proteome</keyword>
<evidence type="ECO:0000256" key="5">
    <source>
        <dbReference type="ARBA" id="ARBA00023235"/>
    </source>
</evidence>
<keyword evidence="3" id="KW-0285">Flavoprotein</keyword>